<dbReference type="EnsemblPlants" id="Bo3g065220.1">
    <property type="protein sequence ID" value="Bo3g065220.1"/>
    <property type="gene ID" value="Bo3g065220"/>
</dbReference>
<evidence type="ECO:0000256" key="1">
    <source>
        <dbReference type="SAM" id="MobiDB-lite"/>
    </source>
</evidence>
<dbReference type="HOGENOM" id="CLU_2472178_0_0_1"/>
<proteinExistence type="predicted"/>
<accession>A0A0D3BB10</accession>
<feature type="region of interest" description="Disordered" evidence="1">
    <location>
        <begin position="39"/>
        <end position="88"/>
    </location>
</feature>
<evidence type="ECO:0000313" key="2">
    <source>
        <dbReference type="EnsemblPlants" id="Bo3g065220.1"/>
    </source>
</evidence>
<feature type="compositionally biased region" description="Acidic residues" evidence="1">
    <location>
        <begin position="69"/>
        <end position="82"/>
    </location>
</feature>
<dbReference type="Gramene" id="Bo3g065220.1">
    <property type="protein sequence ID" value="Bo3g065220.1"/>
    <property type="gene ID" value="Bo3g065220"/>
</dbReference>
<reference evidence="2" key="2">
    <citation type="submission" date="2015-03" db="UniProtKB">
        <authorList>
            <consortium name="EnsemblPlants"/>
        </authorList>
    </citation>
    <scope>IDENTIFICATION</scope>
</reference>
<sequence>MKGGILHLHGSFSWVRLGSSPLHPGRFYLGWGQGPTISTAFGDRMGSSPPPGVRRTREHNNWPTGSLPMEEEAHEEIEEEAQKDEAEI</sequence>
<protein>
    <submittedName>
        <fullName evidence="2">Uncharacterized protein</fullName>
    </submittedName>
</protein>
<name>A0A0D3BB10_BRAOL</name>
<reference evidence="2 3" key="1">
    <citation type="journal article" date="2014" name="Genome Biol.">
        <title>Transcriptome and methylome profiling reveals relics of genome dominance in the mesopolyploid Brassica oleracea.</title>
        <authorList>
            <person name="Parkin I.A."/>
            <person name="Koh C."/>
            <person name="Tang H."/>
            <person name="Robinson S.J."/>
            <person name="Kagale S."/>
            <person name="Clarke W.E."/>
            <person name="Town C.D."/>
            <person name="Nixon J."/>
            <person name="Krishnakumar V."/>
            <person name="Bidwell S.L."/>
            <person name="Denoeud F."/>
            <person name="Belcram H."/>
            <person name="Links M.G."/>
            <person name="Just J."/>
            <person name="Clarke C."/>
            <person name="Bender T."/>
            <person name="Huebert T."/>
            <person name="Mason A.S."/>
            <person name="Pires J.C."/>
            <person name="Barker G."/>
            <person name="Moore J."/>
            <person name="Walley P.G."/>
            <person name="Manoli S."/>
            <person name="Batley J."/>
            <person name="Edwards D."/>
            <person name="Nelson M.N."/>
            <person name="Wang X."/>
            <person name="Paterson A.H."/>
            <person name="King G."/>
            <person name="Bancroft I."/>
            <person name="Chalhoub B."/>
            <person name="Sharpe A.G."/>
        </authorList>
    </citation>
    <scope>NUCLEOTIDE SEQUENCE</scope>
    <source>
        <strain evidence="2 3">cv. TO1000</strain>
    </source>
</reference>
<dbReference type="AlphaFoldDB" id="A0A0D3BB10"/>
<dbReference type="Proteomes" id="UP000032141">
    <property type="component" value="Chromosome C3"/>
</dbReference>
<evidence type="ECO:0000313" key="3">
    <source>
        <dbReference type="Proteomes" id="UP000032141"/>
    </source>
</evidence>
<keyword evidence="3" id="KW-1185">Reference proteome</keyword>
<organism evidence="2 3">
    <name type="scientific">Brassica oleracea var. oleracea</name>
    <dbReference type="NCBI Taxonomy" id="109376"/>
    <lineage>
        <taxon>Eukaryota</taxon>
        <taxon>Viridiplantae</taxon>
        <taxon>Streptophyta</taxon>
        <taxon>Embryophyta</taxon>
        <taxon>Tracheophyta</taxon>
        <taxon>Spermatophyta</taxon>
        <taxon>Magnoliopsida</taxon>
        <taxon>eudicotyledons</taxon>
        <taxon>Gunneridae</taxon>
        <taxon>Pentapetalae</taxon>
        <taxon>rosids</taxon>
        <taxon>malvids</taxon>
        <taxon>Brassicales</taxon>
        <taxon>Brassicaceae</taxon>
        <taxon>Brassiceae</taxon>
        <taxon>Brassica</taxon>
    </lineage>
</organism>